<keyword evidence="3" id="KW-0597">Phosphoprotein</keyword>
<dbReference type="InterPro" id="IPR025086">
    <property type="entry name" value="SDE2/SF3A3_SAP"/>
</dbReference>
<dbReference type="GO" id="GO:0000398">
    <property type="term" value="P:mRNA splicing, via spliceosome"/>
    <property type="evidence" value="ECO:0007669"/>
    <property type="project" value="InterPro"/>
</dbReference>
<keyword evidence="7" id="KW-0862">Zinc</keyword>
<evidence type="ECO:0000256" key="7">
    <source>
        <dbReference type="ARBA" id="ARBA00022833"/>
    </source>
</evidence>
<dbReference type="PANTHER" id="PTHR12786">
    <property type="entry name" value="SPLICING FACTOR SF3A-RELATED"/>
    <property type="match status" value="1"/>
</dbReference>
<comment type="subcellular location">
    <subcellularLocation>
        <location evidence="1">Nucleus</location>
    </subcellularLocation>
</comment>
<organism evidence="12 13">
    <name type="scientific">Plectus sambesii</name>
    <dbReference type="NCBI Taxonomy" id="2011161"/>
    <lineage>
        <taxon>Eukaryota</taxon>
        <taxon>Metazoa</taxon>
        <taxon>Ecdysozoa</taxon>
        <taxon>Nematoda</taxon>
        <taxon>Chromadorea</taxon>
        <taxon>Plectida</taxon>
        <taxon>Plectina</taxon>
        <taxon>Plectoidea</taxon>
        <taxon>Plectidae</taxon>
        <taxon>Plectus</taxon>
    </lineage>
</organism>
<dbReference type="Pfam" id="PF16837">
    <property type="entry name" value="SF3A3"/>
    <property type="match status" value="1"/>
</dbReference>
<feature type="compositionally biased region" description="Basic and acidic residues" evidence="10">
    <location>
        <begin position="347"/>
        <end position="358"/>
    </location>
</feature>
<protein>
    <submittedName>
        <fullName evidence="13">Matrin-type domain-containing protein</fullName>
    </submittedName>
</protein>
<dbReference type="Pfam" id="PF11931">
    <property type="entry name" value="SF3a60_Prp9_C"/>
    <property type="match status" value="1"/>
</dbReference>
<evidence type="ECO:0000256" key="8">
    <source>
        <dbReference type="ARBA" id="ARBA00023187"/>
    </source>
</evidence>
<dbReference type="WBParaSite" id="PSAMB.scaffold7651size7314.g30353.t1">
    <property type="protein sequence ID" value="PSAMB.scaffold7651size7314.g30353.t1"/>
    <property type="gene ID" value="PSAMB.scaffold7651size7314.g30353"/>
</dbReference>
<keyword evidence="8" id="KW-0508">mRNA splicing</keyword>
<dbReference type="AlphaFoldDB" id="A0A914XBD0"/>
<feature type="domain" description="Matrin-type" evidence="11">
    <location>
        <begin position="415"/>
        <end position="446"/>
    </location>
</feature>
<keyword evidence="6" id="KW-0863">Zinc-finger</keyword>
<dbReference type="InterPro" id="IPR051421">
    <property type="entry name" value="RNA_Proc_DNA_Dmg_Regulator"/>
</dbReference>
<dbReference type="PANTHER" id="PTHR12786:SF2">
    <property type="entry name" value="SPLICING FACTOR 3A SUBUNIT 3"/>
    <property type="match status" value="1"/>
</dbReference>
<evidence type="ECO:0000313" key="12">
    <source>
        <dbReference type="Proteomes" id="UP000887566"/>
    </source>
</evidence>
<keyword evidence="12" id="KW-1185">Reference proteome</keyword>
<feature type="compositionally biased region" description="Acidic residues" evidence="10">
    <location>
        <begin position="364"/>
        <end position="385"/>
    </location>
</feature>
<evidence type="ECO:0000256" key="3">
    <source>
        <dbReference type="ARBA" id="ARBA00022553"/>
    </source>
</evidence>
<feature type="region of interest" description="Disordered" evidence="10">
    <location>
        <begin position="347"/>
        <end position="391"/>
    </location>
</feature>
<dbReference type="InterPro" id="IPR021966">
    <property type="entry name" value="SF3a60_bindingd"/>
</dbReference>
<evidence type="ECO:0000256" key="2">
    <source>
        <dbReference type="ARBA" id="ARBA00008776"/>
    </source>
</evidence>
<evidence type="ECO:0000259" key="11">
    <source>
        <dbReference type="PROSITE" id="PS50171"/>
    </source>
</evidence>
<evidence type="ECO:0000256" key="5">
    <source>
        <dbReference type="ARBA" id="ARBA00022723"/>
    </source>
</evidence>
<keyword evidence="9" id="KW-0539">Nucleus</keyword>
<evidence type="ECO:0000256" key="1">
    <source>
        <dbReference type="ARBA" id="ARBA00004123"/>
    </source>
</evidence>
<evidence type="ECO:0000313" key="13">
    <source>
        <dbReference type="WBParaSite" id="PSAMB.scaffold7651size7314.g30353.t1"/>
    </source>
</evidence>
<comment type="similarity">
    <text evidence="2">Belongs to the SF3A3 family.</text>
</comment>
<evidence type="ECO:0000256" key="6">
    <source>
        <dbReference type="ARBA" id="ARBA00022771"/>
    </source>
</evidence>
<sequence>MESVLETQRRLHEERERLVDTMTREWLHDKKNHKEKINSEQRLKLLLDRYLDGSTKLAELYQDGEGARDVELQAVAGPNEFAEFYSRLKALKDAHRRNPDEIAVPLSMEFQEMNEAIDNPNRVETDLVEFTDEEGYGRFLDMHLLFEKYLNLKGVRRVDYVTYLSIFDHLFELSKDVTKKTGAYREYLQALVDYLRTFLMRTRPLHDIKDELNKCAAEFDRKWTEGSFPGWPQETTSQGALTHSGAYLDLSPFSSAAELEQLGLDRLKSALIALNLKCGGTLQERAKRLFATKGKKTEELDASLFAAQKGNAVGGGDQVQKSQQRVREIAALEAQLYRLSELLSEEREATKENVERKQARTVGEEEEEEVEEPSPPSDDENDDDVPYNPKNLPLGWDGKPIPYWLYKLHGLNISYPCEICGNQVYKGPKAFQRHFTEWRHSHGMRCLGIPNTAHFANITKIADAIELWQKIREQKDTNRWRPEVDEEYEDSAGNVVNRRTFEDLKRQGLL</sequence>
<dbReference type="InterPro" id="IPR031774">
    <property type="entry name" value="SF3A3_dom"/>
</dbReference>
<keyword evidence="4" id="KW-0507">mRNA processing</keyword>
<evidence type="ECO:0000256" key="10">
    <source>
        <dbReference type="SAM" id="MobiDB-lite"/>
    </source>
</evidence>
<dbReference type="GO" id="GO:0008270">
    <property type="term" value="F:zinc ion binding"/>
    <property type="evidence" value="ECO:0007669"/>
    <property type="project" value="UniProtKB-KW"/>
</dbReference>
<evidence type="ECO:0000256" key="4">
    <source>
        <dbReference type="ARBA" id="ARBA00022664"/>
    </source>
</evidence>
<dbReference type="InterPro" id="IPR000690">
    <property type="entry name" value="Matrin/U1-C_Znf_C2H2"/>
</dbReference>
<dbReference type="InterPro" id="IPR024598">
    <property type="entry name" value="SF3a60/Prp9_C"/>
</dbReference>
<dbReference type="Pfam" id="PF12108">
    <property type="entry name" value="SF3a60_bindingd"/>
    <property type="match status" value="1"/>
</dbReference>
<keyword evidence="5" id="KW-0479">Metal-binding</keyword>
<dbReference type="Proteomes" id="UP000887566">
    <property type="component" value="Unplaced"/>
</dbReference>
<dbReference type="GO" id="GO:0003723">
    <property type="term" value="F:RNA binding"/>
    <property type="evidence" value="ECO:0007669"/>
    <property type="project" value="InterPro"/>
</dbReference>
<dbReference type="GO" id="GO:0005681">
    <property type="term" value="C:spliceosomal complex"/>
    <property type="evidence" value="ECO:0007669"/>
    <property type="project" value="InterPro"/>
</dbReference>
<name>A0A914XBD0_9BILA</name>
<reference evidence="13" key="1">
    <citation type="submission" date="2022-11" db="UniProtKB">
        <authorList>
            <consortium name="WormBaseParasite"/>
        </authorList>
    </citation>
    <scope>IDENTIFICATION</scope>
</reference>
<accession>A0A914XBD0</accession>
<proteinExistence type="inferred from homology"/>
<evidence type="ECO:0000256" key="9">
    <source>
        <dbReference type="ARBA" id="ARBA00023242"/>
    </source>
</evidence>
<dbReference type="PROSITE" id="PS50171">
    <property type="entry name" value="ZF_MATRIN"/>
    <property type="match status" value="1"/>
</dbReference>
<dbReference type="Pfam" id="PF13297">
    <property type="entry name" value="SDE2_2C"/>
    <property type="match status" value="1"/>
</dbReference>